<dbReference type="PANTHER" id="PTHR14387">
    <property type="entry name" value="THADA/DEATH RECEPTOR INTERACTING PROTEIN"/>
    <property type="match status" value="1"/>
</dbReference>
<dbReference type="InterPro" id="IPR056842">
    <property type="entry name" value="THADA-like_TPR_C"/>
</dbReference>
<dbReference type="InterPro" id="IPR019442">
    <property type="entry name" value="THADA/TRM732_DUF2428"/>
</dbReference>
<gene>
    <name evidence="7" type="ORF">PMAYCL1PPCAC_24197</name>
</gene>
<name>A0AAN5D0P4_9BILA</name>
<sequence>NPTPICEVLSRADTLNDHSADYSFLRLSSPSLFSSCCSSHSSFLLDCVLRRLLKEVDTASRSTANILFSSSTIKRILIISREQKVVLPSDLSDVIILYSHKFWDFVIDVVTYDATEAFSLTLLSHMEHCHECQSSSECSWLREVARQLFYSHSRCKAVYKCMISLMRSSPSVCSPYFDRPFIQSLYSSLSNSAIGASLTELLCECLSHGYGSWKEHIECLTEQIYSSSTPRTGIYERLLPGISRKIGAPFLTLLLKAIQEVSSPSMEAILSISRFAISSSGSERLSWHSLISLEEMTTAILHVDYQVGFSAWSLLIEHPKKTEPFSVEDCILMGAFIETNMGEQRPAIRQKILSGIKKVLIRMVEVGERLLSKSCREEEEEKKAKVEAYKRFIDNLIKLSFDSLVQEANFPRRLMSLSILDLIYRQNVLLVPNKGRLLPLLSLSSHLSSSSISSLIEMLDDSYELCQTLALNLLSAIHKSSPLSVPLPSLRSSTLEMLLTLSTHITMATGYRIRFLTLIDREHTLSVLSSWFLPRISSRLESASLSLSSLISLPLHPLLNAVELILNEIGSDPSIHSFFLHFLPLLHSISEVVSPLVHNLSPEGYLPADFKLTIPSSSPSSAPSTTPSQMVLACAWRAHKHVSTMLGWAAKTLPYPSLLTSEDLQRMAEYYLKQLTECKHCGAFESAVDGFEVLSSRMWSIGGEKRGAEPEKWLSEAMKAIKGEKGSLCLTRRSAGLPHLVVSLLVTEPEWSQSQLLLATLTTLLDVEEKSVETRVHSCNIAKAIIICSRLSEKIQPALEMALLTAISGCSSPEWPARNASSQLLSALISRVFGVPREGQKDLRPHHHNMMSAAEFFARFPSLVDFLLSTLRPCSSSSEFSLFPSLVILSHLFPSSASPLALTPFIPRVLNVLLSSRAEKVRALAAVSLCTISTREDVSLLLSWISSQRASGMRQNEANAVMMVMTSFLDRKRDEDYDETEDKMRKILRKWEEGEEYNQWCDWNVSLLLSLYHRLSLPLPSLKSIPSIDNLTLALRPIAVAWIRYPERRHELPLNSSEFRHEIYRILVLESIESPEIIDRLLPYLLKDLVEEIKETNRLIILRLLIRVVRGKEEEKRKE</sequence>
<dbReference type="Pfam" id="PF25150">
    <property type="entry name" value="TPR_Trm732"/>
    <property type="match status" value="1"/>
</dbReference>
<organism evidence="7 8">
    <name type="scientific">Pristionchus mayeri</name>
    <dbReference type="NCBI Taxonomy" id="1317129"/>
    <lineage>
        <taxon>Eukaryota</taxon>
        <taxon>Metazoa</taxon>
        <taxon>Ecdysozoa</taxon>
        <taxon>Nematoda</taxon>
        <taxon>Chromadorea</taxon>
        <taxon>Rhabditida</taxon>
        <taxon>Rhabditina</taxon>
        <taxon>Diplogasteromorpha</taxon>
        <taxon>Diplogasteroidea</taxon>
        <taxon>Neodiplogasteridae</taxon>
        <taxon>Pristionchus</taxon>
    </lineage>
</organism>
<dbReference type="SUPFAM" id="SSF48371">
    <property type="entry name" value="ARM repeat"/>
    <property type="match status" value="1"/>
</dbReference>
<dbReference type="InterPro" id="IPR056843">
    <property type="entry name" value="THADA-like_TPR"/>
</dbReference>
<dbReference type="InterPro" id="IPR051954">
    <property type="entry name" value="tRNA_methyltransferase_THADA"/>
</dbReference>
<reference evidence="8" key="1">
    <citation type="submission" date="2022-10" db="EMBL/GenBank/DDBJ databases">
        <title>Genome assembly of Pristionchus species.</title>
        <authorList>
            <person name="Yoshida K."/>
            <person name="Sommer R.J."/>
        </authorList>
    </citation>
    <scope>NUCLEOTIDE SEQUENCE [LARGE SCALE GENOMIC DNA]</scope>
    <source>
        <strain evidence="8">RS5460</strain>
    </source>
</reference>
<evidence type="ECO:0000256" key="2">
    <source>
        <dbReference type="ARBA" id="ARBA00022694"/>
    </source>
</evidence>
<feature type="domain" description="tRNA (32-2'-O)-methyltransferase regulator THADA-like TPR repeats region" evidence="5">
    <location>
        <begin position="228"/>
        <end position="425"/>
    </location>
</feature>
<feature type="domain" description="tRNA (32-2'-O)-methyltransferase regulator THADA-like C-terminal TPR repeats region" evidence="6">
    <location>
        <begin position="818"/>
        <end position="958"/>
    </location>
</feature>
<evidence type="ECO:0000256" key="1">
    <source>
        <dbReference type="ARBA" id="ARBA00010409"/>
    </source>
</evidence>
<feature type="non-terminal residue" evidence="7">
    <location>
        <position position="1119"/>
    </location>
</feature>
<evidence type="ECO:0000313" key="8">
    <source>
        <dbReference type="Proteomes" id="UP001328107"/>
    </source>
</evidence>
<evidence type="ECO:0000259" key="4">
    <source>
        <dbReference type="Pfam" id="PF10350"/>
    </source>
</evidence>
<dbReference type="GO" id="GO:0005829">
    <property type="term" value="C:cytosol"/>
    <property type="evidence" value="ECO:0007669"/>
    <property type="project" value="TreeGrafter"/>
</dbReference>
<dbReference type="Proteomes" id="UP001328107">
    <property type="component" value="Unassembled WGS sequence"/>
</dbReference>
<comment type="similarity">
    <text evidence="1">Belongs to the THADA family.</text>
</comment>
<protein>
    <recommendedName>
        <fullName evidence="3">tRNA (32-2'-O)-methyltransferase regulator THADA</fullName>
    </recommendedName>
</protein>
<comment type="caution">
    <text evidence="7">The sequence shown here is derived from an EMBL/GenBank/DDBJ whole genome shotgun (WGS) entry which is preliminary data.</text>
</comment>
<feature type="domain" description="DUF2428" evidence="4">
    <location>
        <begin position="580"/>
        <end position="815"/>
    </location>
</feature>
<keyword evidence="2" id="KW-0819">tRNA processing</keyword>
<dbReference type="Pfam" id="PF10350">
    <property type="entry name" value="DUF2428"/>
    <property type="match status" value="1"/>
</dbReference>
<feature type="non-terminal residue" evidence="7">
    <location>
        <position position="1"/>
    </location>
</feature>
<evidence type="ECO:0000259" key="5">
    <source>
        <dbReference type="Pfam" id="PF25150"/>
    </source>
</evidence>
<evidence type="ECO:0000259" key="6">
    <source>
        <dbReference type="Pfam" id="PF25151"/>
    </source>
</evidence>
<dbReference type="AlphaFoldDB" id="A0AAN5D0P4"/>
<dbReference type="EMBL" id="BTRK01000005">
    <property type="protein sequence ID" value="GMR54002.1"/>
    <property type="molecule type" value="Genomic_DNA"/>
</dbReference>
<dbReference type="GO" id="GO:0030488">
    <property type="term" value="P:tRNA methylation"/>
    <property type="evidence" value="ECO:0007669"/>
    <property type="project" value="TreeGrafter"/>
</dbReference>
<proteinExistence type="inferred from homology"/>
<accession>A0AAN5D0P4</accession>
<dbReference type="InterPro" id="IPR016024">
    <property type="entry name" value="ARM-type_fold"/>
</dbReference>
<dbReference type="PANTHER" id="PTHR14387:SF7">
    <property type="entry name" value="THYROID ADENOMA-ASSOCIATED PROTEIN"/>
    <property type="match status" value="1"/>
</dbReference>
<dbReference type="Pfam" id="PF25151">
    <property type="entry name" value="TPR_Trm732_C"/>
    <property type="match status" value="1"/>
</dbReference>
<evidence type="ECO:0000313" key="7">
    <source>
        <dbReference type="EMBL" id="GMR54002.1"/>
    </source>
</evidence>
<evidence type="ECO:0000256" key="3">
    <source>
        <dbReference type="ARBA" id="ARBA00035698"/>
    </source>
</evidence>
<keyword evidence="8" id="KW-1185">Reference proteome</keyword>